<feature type="transmembrane region" description="Helical" evidence="2">
    <location>
        <begin position="351"/>
        <end position="369"/>
    </location>
</feature>
<gene>
    <name evidence="3" type="ORF">CYCCA115_LOCUS23726</name>
</gene>
<accession>A0AAD2GBW8</accession>
<proteinExistence type="predicted"/>
<sequence length="396" mass="42768">MGKSSKQSKKAGSAKAANAKTGDQVKSSSTKQQSNAPVSNDIAAEHLPPIGLVFTVIACSGFLFVFFFRDVFATGRVIGGASDQALLSFTKSLEFFDDSKGWSSTQGGLSAIKPITTDANNMGSFYVRKMAGAAGMTLQIQKMMPLLIHPRNARWNMGHFIPLLWTASVTNLLLAAFYGSCIFDLMTADAAFLPTIFIGILMIEATVMLFYIMTFGQAKRGPAIALKQGKTPTSVVSRIVARTVFLVSGAQMLFAARDLFYPGLIMSYVPGDDVFLEWVGALIHSPPEGSPEEEEYGMAATLHVGDKFASQLLAANMLLLCMYKFVSAFLIRYGSDGGGLVKAQMIWKSQAIGGATNLLLVRLFTSAATSASVDIRWHVMAIAYETFILGLHGFFF</sequence>
<evidence type="ECO:0000313" key="4">
    <source>
        <dbReference type="Proteomes" id="UP001295423"/>
    </source>
</evidence>
<reference evidence="3" key="1">
    <citation type="submission" date="2023-08" db="EMBL/GenBank/DDBJ databases">
        <authorList>
            <person name="Audoor S."/>
            <person name="Bilcke G."/>
        </authorList>
    </citation>
    <scope>NUCLEOTIDE SEQUENCE</scope>
</reference>
<feature type="compositionally biased region" description="Low complexity" evidence="1">
    <location>
        <begin position="1"/>
        <end position="20"/>
    </location>
</feature>
<name>A0AAD2GBW8_9STRA</name>
<comment type="caution">
    <text evidence="3">The sequence shown here is derived from an EMBL/GenBank/DDBJ whole genome shotgun (WGS) entry which is preliminary data.</text>
</comment>
<feature type="compositionally biased region" description="Polar residues" evidence="1">
    <location>
        <begin position="24"/>
        <end position="37"/>
    </location>
</feature>
<protein>
    <submittedName>
        <fullName evidence="3">Uncharacterized protein</fullName>
    </submittedName>
</protein>
<organism evidence="3 4">
    <name type="scientific">Cylindrotheca closterium</name>
    <dbReference type="NCBI Taxonomy" id="2856"/>
    <lineage>
        <taxon>Eukaryota</taxon>
        <taxon>Sar</taxon>
        <taxon>Stramenopiles</taxon>
        <taxon>Ochrophyta</taxon>
        <taxon>Bacillariophyta</taxon>
        <taxon>Bacillariophyceae</taxon>
        <taxon>Bacillariophycidae</taxon>
        <taxon>Bacillariales</taxon>
        <taxon>Bacillariaceae</taxon>
        <taxon>Cylindrotheca</taxon>
    </lineage>
</organism>
<feature type="transmembrane region" description="Helical" evidence="2">
    <location>
        <begin position="47"/>
        <end position="68"/>
    </location>
</feature>
<keyword evidence="2" id="KW-0812">Transmembrane</keyword>
<evidence type="ECO:0000256" key="1">
    <source>
        <dbReference type="SAM" id="MobiDB-lite"/>
    </source>
</evidence>
<evidence type="ECO:0000313" key="3">
    <source>
        <dbReference type="EMBL" id="CAJ1969472.1"/>
    </source>
</evidence>
<keyword evidence="2" id="KW-1133">Transmembrane helix</keyword>
<keyword evidence="4" id="KW-1185">Reference proteome</keyword>
<dbReference type="AlphaFoldDB" id="A0AAD2GBW8"/>
<keyword evidence="2" id="KW-0472">Membrane</keyword>
<dbReference type="EMBL" id="CAKOGP040002424">
    <property type="protein sequence ID" value="CAJ1969472.1"/>
    <property type="molecule type" value="Genomic_DNA"/>
</dbReference>
<feature type="transmembrane region" description="Helical" evidence="2">
    <location>
        <begin position="308"/>
        <end position="331"/>
    </location>
</feature>
<evidence type="ECO:0000256" key="2">
    <source>
        <dbReference type="SAM" id="Phobius"/>
    </source>
</evidence>
<feature type="region of interest" description="Disordered" evidence="1">
    <location>
        <begin position="1"/>
        <end position="37"/>
    </location>
</feature>
<feature type="transmembrane region" description="Helical" evidence="2">
    <location>
        <begin position="160"/>
        <end position="179"/>
    </location>
</feature>
<feature type="transmembrane region" description="Helical" evidence="2">
    <location>
        <begin position="235"/>
        <end position="256"/>
    </location>
</feature>
<feature type="transmembrane region" description="Helical" evidence="2">
    <location>
        <begin position="375"/>
        <end position="395"/>
    </location>
</feature>
<feature type="transmembrane region" description="Helical" evidence="2">
    <location>
        <begin position="191"/>
        <end position="214"/>
    </location>
</feature>
<dbReference type="Proteomes" id="UP001295423">
    <property type="component" value="Unassembled WGS sequence"/>
</dbReference>